<dbReference type="FunFam" id="3.40.605.10:FF:000004">
    <property type="entry name" value="Aldehyde dehydrogenase"/>
    <property type="match status" value="1"/>
</dbReference>
<dbReference type="FunFam" id="3.40.309.10:FF:000003">
    <property type="entry name" value="Aldehyde dehydrogenase"/>
    <property type="match status" value="1"/>
</dbReference>
<evidence type="ECO:0000256" key="7">
    <source>
        <dbReference type="RuleBase" id="RU003345"/>
    </source>
</evidence>
<evidence type="ECO:0000256" key="1">
    <source>
        <dbReference type="ARBA" id="ARBA00009986"/>
    </source>
</evidence>
<sequence>MHNKISDLLASQRSYFKEGNTKDLSLRLEKLKLLKSVIEEHETEICDALFRDFKKPKFESVLSETAFIISELDHIIKNLKSWSRPKKISSSLINFPSSDYIYSEAYGTCLIIAPWNYPFQLAISPLMGAIAAGNTVVLKPSELAPNTSQILADILGKVFPKEMLAVVQGGVSVSESLLAEKWDYVFFTGSVPVGKIVAKAIAPHLTPSTLELGGKNPCIIHKSAKVQLAAKRIVWGKFLNGGQTCIAPDYILIDSSIKKEFIDAVQKEITAAYGANPKNSPDYARIINEKNFDRLAGMLDGEKCPIGGEFEKGQLYIAPTLIDEPSLTSKVMEDEIFGPILPVLSFDTEEKLADIINKYSKPLALYVFSEDKKFSEKILNTYSFGGGAINDVVIQVVNKKLPFGGVGNSGNGAYHGKYSFDTFSHKKSISKRGTWLDVPLRYAPYADKVSLISKLMKKF</sequence>
<accession>A0A495PPR8</accession>
<dbReference type="InterPro" id="IPR016161">
    <property type="entry name" value="Ald_DH/histidinol_DH"/>
</dbReference>
<gene>
    <name evidence="9" type="ORF">BC962_2442</name>
</gene>
<evidence type="ECO:0000256" key="3">
    <source>
        <dbReference type="ARBA" id="ARBA00023027"/>
    </source>
</evidence>
<dbReference type="InterPro" id="IPR015590">
    <property type="entry name" value="Aldehyde_DH_dom"/>
</dbReference>
<dbReference type="PIRSF" id="PIRSF036492">
    <property type="entry name" value="ALDH"/>
    <property type="match status" value="1"/>
</dbReference>
<evidence type="ECO:0000256" key="5">
    <source>
        <dbReference type="PIRSR" id="PIRSR036492-1"/>
    </source>
</evidence>
<dbReference type="PANTHER" id="PTHR43570:SF16">
    <property type="entry name" value="ALDEHYDE DEHYDROGENASE TYPE III, ISOFORM Q"/>
    <property type="match status" value="1"/>
</dbReference>
<dbReference type="EMBL" id="RBLG01000003">
    <property type="protein sequence ID" value="RKS50669.1"/>
    <property type="molecule type" value="Genomic_DNA"/>
</dbReference>
<dbReference type="SUPFAM" id="SSF53720">
    <property type="entry name" value="ALDH-like"/>
    <property type="match status" value="1"/>
</dbReference>
<dbReference type="AlphaFoldDB" id="A0A495PPR8"/>
<dbReference type="GO" id="GO:0005737">
    <property type="term" value="C:cytoplasm"/>
    <property type="evidence" value="ECO:0007669"/>
    <property type="project" value="TreeGrafter"/>
</dbReference>
<comment type="caution">
    <text evidence="9">The sequence shown here is derived from an EMBL/GenBank/DDBJ whole genome shotgun (WGS) entry which is preliminary data.</text>
</comment>
<dbReference type="InterPro" id="IPR012394">
    <property type="entry name" value="Aldehyde_DH_NAD(P)"/>
</dbReference>
<feature type="domain" description="Aldehyde dehydrogenase" evidence="8">
    <location>
        <begin position="10"/>
        <end position="429"/>
    </location>
</feature>
<dbReference type="OrthoDB" id="9762913at2"/>
<evidence type="ECO:0000256" key="4">
    <source>
        <dbReference type="PIRNR" id="PIRNR036492"/>
    </source>
</evidence>
<comment type="similarity">
    <text evidence="1 4 7">Belongs to the aldehyde dehydrogenase family.</text>
</comment>
<evidence type="ECO:0000313" key="9">
    <source>
        <dbReference type="EMBL" id="RKS50669.1"/>
    </source>
</evidence>
<evidence type="ECO:0000256" key="6">
    <source>
        <dbReference type="PROSITE-ProRule" id="PRU10007"/>
    </source>
</evidence>
<evidence type="ECO:0000313" key="10">
    <source>
        <dbReference type="Proteomes" id="UP000276282"/>
    </source>
</evidence>
<dbReference type="Gene3D" id="3.40.309.10">
    <property type="entry name" value="Aldehyde Dehydrogenase, Chain A, domain 2"/>
    <property type="match status" value="1"/>
</dbReference>
<proteinExistence type="inferred from homology"/>
<dbReference type="InterPro" id="IPR029510">
    <property type="entry name" value="Ald_DH_CS_GLU"/>
</dbReference>
<name>A0A495PPR8_9FLAO</name>
<dbReference type="PROSITE" id="PS00070">
    <property type="entry name" value="ALDEHYDE_DEHYDR_CYS"/>
    <property type="match status" value="1"/>
</dbReference>
<feature type="active site" evidence="5">
    <location>
        <position position="245"/>
    </location>
</feature>
<evidence type="ECO:0000256" key="2">
    <source>
        <dbReference type="ARBA" id="ARBA00023002"/>
    </source>
</evidence>
<dbReference type="CDD" id="cd07136">
    <property type="entry name" value="ALDH_YwdH-P39616"/>
    <property type="match status" value="1"/>
</dbReference>
<dbReference type="GO" id="GO:0004029">
    <property type="term" value="F:aldehyde dehydrogenase (NAD+) activity"/>
    <property type="evidence" value="ECO:0007669"/>
    <property type="project" value="TreeGrafter"/>
</dbReference>
<dbReference type="Gene3D" id="3.40.605.10">
    <property type="entry name" value="Aldehyde Dehydrogenase, Chain A, domain 1"/>
    <property type="match status" value="1"/>
</dbReference>
<organism evidence="9 10">
    <name type="scientific">Gillisia mitskevichiae</name>
    <dbReference type="NCBI Taxonomy" id="270921"/>
    <lineage>
        <taxon>Bacteria</taxon>
        <taxon>Pseudomonadati</taxon>
        <taxon>Bacteroidota</taxon>
        <taxon>Flavobacteriia</taxon>
        <taxon>Flavobacteriales</taxon>
        <taxon>Flavobacteriaceae</taxon>
        <taxon>Gillisia</taxon>
    </lineage>
</organism>
<protein>
    <recommendedName>
        <fullName evidence="4">Aldehyde dehydrogenase</fullName>
    </recommendedName>
</protein>
<dbReference type="Pfam" id="PF00171">
    <property type="entry name" value="Aldedh"/>
    <property type="match status" value="1"/>
</dbReference>
<dbReference type="PANTHER" id="PTHR43570">
    <property type="entry name" value="ALDEHYDE DEHYDROGENASE"/>
    <property type="match status" value="1"/>
</dbReference>
<keyword evidence="10" id="KW-1185">Reference proteome</keyword>
<keyword evidence="2 4" id="KW-0560">Oxidoreductase</keyword>
<keyword evidence="3" id="KW-0520">NAD</keyword>
<dbReference type="Proteomes" id="UP000276282">
    <property type="component" value="Unassembled WGS sequence"/>
</dbReference>
<dbReference type="PROSITE" id="PS00687">
    <property type="entry name" value="ALDEHYDE_DEHYDR_GLU"/>
    <property type="match status" value="1"/>
</dbReference>
<feature type="active site" evidence="5 6">
    <location>
        <position position="211"/>
    </location>
</feature>
<dbReference type="InterPro" id="IPR016163">
    <property type="entry name" value="Ald_DH_C"/>
</dbReference>
<dbReference type="InterPro" id="IPR016162">
    <property type="entry name" value="Ald_DH_N"/>
</dbReference>
<dbReference type="InterPro" id="IPR016160">
    <property type="entry name" value="Ald_DH_CS_CYS"/>
</dbReference>
<evidence type="ECO:0000259" key="8">
    <source>
        <dbReference type="Pfam" id="PF00171"/>
    </source>
</evidence>
<dbReference type="GO" id="GO:0006081">
    <property type="term" value="P:aldehyde metabolic process"/>
    <property type="evidence" value="ECO:0007669"/>
    <property type="project" value="InterPro"/>
</dbReference>
<reference evidence="9 10" key="1">
    <citation type="submission" date="2018-10" db="EMBL/GenBank/DDBJ databases">
        <title>Genomic Encyclopedia of Archaeal and Bacterial Type Strains, Phase II (KMG-II): from individual species to whole genera.</title>
        <authorList>
            <person name="Goeker M."/>
        </authorList>
    </citation>
    <scope>NUCLEOTIDE SEQUENCE [LARGE SCALE GENOMIC DNA]</scope>
    <source>
        <strain evidence="9 10">DSM 19839</strain>
    </source>
</reference>
<dbReference type="RefSeq" id="WP_121346262.1">
    <property type="nucleotide sequence ID" value="NZ_RBLG01000003.1"/>
</dbReference>